<name>A0ABR4DW64_9PEZI</name>
<dbReference type="Proteomes" id="UP001600888">
    <property type="component" value="Unassembled WGS sequence"/>
</dbReference>
<organism evidence="2 3">
    <name type="scientific">Diaporthe vaccinii</name>
    <dbReference type="NCBI Taxonomy" id="105482"/>
    <lineage>
        <taxon>Eukaryota</taxon>
        <taxon>Fungi</taxon>
        <taxon>Dikarya</taxon>
        <taxon>Ascomycota</taxon>
        <taxon>Pezizomycotina</taxon>
        <taxon>Sordariomycetes</taxon>
        <taxon>Sordariomycetidae</taxon>
        <taxon>Diaporthales</taxon>
        <taxon>Diaporthaceae</taxon>
        <taxon>Diaporthe</taxon>
        <taxon>Diaporthe eres species complex</taxon>
    </lineage>
</organism>
<accession>A0ABR4DW64</accession>
<evidence type="ECO:0000313" key="2">
    <source>
        <dbReference type="EMBL" id="KAL2274630.1"/>
    </source>
</evidence>
<gene>
    <name evidence="2" type="ORF">FJTKL_03050</name>
</gene>
<evidence type="ECO:0000256" key="1">
    <source>
        <dbReference type="SAM" id="MobiDB-lite"/>
    </source>
</evidence>
<feature type="region of interest" description="Disordered" evidence="1">
    <location>
        <begin position="1"/>
        <end position="49"/>
    </location>
</feature>
<comment type="caution">
    <text evidence="2">The sequence shown here is derived from an EMBL/GenBank/DDBJ whole genome shotgun (WGS) entry which is preliminary data.</text>
</comment>
<proteinExistence type="predicted"/>
<reference evidence="2 3" key="1">
    <citation type="submission" date="2024-03" db="EMBL/GenBank/DDBJ databases">
        <title>A high-quality draft genome sequence of Diaporthe vaccinii, a causative agent of upright dieback and viscid rot disease in cranberry plants.</title>
        <authorList>
            <person name="Sarrasin M."/>
            <person name="Lang B.F."/>
            <person name="Burger G."/>
        </authorList>
    </citation>
    <scope>NUCLEOTIDE SEQUENCE [LARGE SCALE GENOMIC DNA]</scope>
    <source>
        <strain evidence="2 3">IS7</strain>
    </source>
</reference>
<evidence type="ECO:0000313" key="3">
    <source>
        <dbReference type="Proteomes" id="UP001600888"/>
    </source>
</evidence>
<keyword evidence="3" id="KW-1185">Reference proteome</keyword>
<dbReference type="EMBL" id="JBAWTH010000152">
    <property type="protein sequence ID" value="KAL2274630.1"/>
    <property type="molecule type" value="Genomic_DNA"/>
</dbReference>
<feature type="compositionally biased region" description="Basic and acidic residues" evidence="1">
    <location>
        <begin position="34"/>
        <end position="43"/>
    </location>
</feature>
<protein>
    <submittedName>
        <fullName evidence="2">Uncharacterized protein</fullName>
    </submittedName>
</protein>
<sequence length="135" mass="14674">MHIGRRAPSPKQAKLFPVETSNQQARDAATPDHTVGRRGRDGKVGLPPPPAPCFSSLPSLPCPPLPCLTLKVSNGVIQDCSLRGSADDLFNSCQIVTVSRHHPQPRLQKMSFFPLPVCLARSSFWTAVLCSEFLS</sequence>